<dbReference type="AlphaFoldDB" id="A0A645FTJ4"/>
<organism evidence="2">
    <name type="scientific">bioreactor metagenome</name>
    <dbReference type="NCBI Taxonomy" id="1076179"/>
    <lineage>
        <taxon>unclassified sequences</taxon>
        <taxon>metagenomes</taxon>
        <taxon>ecological metagenomes</taxon>
    </lineage>
</organism>
<comment type="caution">
    <text evidence="2">The sequence shown here is derived from an EMBL/GenBank/DDBJ whole genome shotgun (WGS) entry which is preliminary data.</text>
</comment>
<reference evidence="2" key="1">
    <citation type="submission" date="2019-08" db="EMBL/GenBank/DDBJ databases">
        <authorList>
            <person name="Kucharzyk K."/>
            <person name="Murdoch R.W."/>
            <person name="Higgins S."/>
            <person name="Loffler F."/>
        </authorList>
    </citation>
    <scope>NUCLEOTIDE SEQUENCE</scope>
</reference>
<evidence type="ECO:0000256" key="1">
    <source>
        <dbReference type="SAM" id="MobiDB-lite"/>
    </source>
</evidence>
<accession>A0A645FTJ4</accession>
<feature type="region of interest" description="Disordered" evidence="1">
    <location>
        <begin position="13"/>
        <end position="55"/>
    </location>
</feature>
<dbReference type="EMBL" id="VSSQ01064322">
    <property type="protein sequence ID" value="MPN17240.1"/>
    <property type="molecule type" value="Genomic_DNA"/>
</dbReference>
<sequence>MFRVCFFENGTDQHTEHQAAGKPRDILEDRVDGNQPAAHDMAERTDQSGPAKRKAERIDHVIVGHAAADRLSRFRRDVADFDLTRDLRGFPDIEGLALSGADIDHNDAEDDTAHKAGRRHGIGNIQTAFPAQFFKQGAG</sequence>
<feature type="compositionally biased region" description="Basic and acidic residues" evidence="1">
    <location>
        <begin position="13"/>
        <end position="32"/>
    </location>
</feature>
<proteinExistence type="predicted"/>
<protein>
    <submittedName>
        <fullName evidence="2">Uncharacterized protein</fullName>
    </submittedName>
</protein>
<name>A0A645FTJ4_9ZZZZ</name>
<gene>
    <name evidence="2" type="ORF">SDC9_164591</name>
</gene>
<evidence type="ECO:0000313" key="2">
    <source>
        <dbReference type="EMBL" id="MPN17240.1"/>
    </source>
</evidence>